<dbReference type="Proteomes" id="UP001240984">
    <property type="component" value="Unassembled WGS sequence"/>
</dbReference>
<keyword evidence="3" id="KW-1185">Reference proteome</keyword>
<protein>
    <submittedName>
        <fullName evidence="2">SRSO17 transposase</fullName>
    </submittedName>
</protein>
<dbReference type="EMBL" id="JAUSRA010000001">
    <property type="protein sequence ID" value="MDP9798678.1"/>
    <property type="molecule type" value="Genomic_DNA"/>
</dbReference>
<organism evidence="2 3">
    <name type="scientific">Catenuloplanes nepalensis</name>
    <dbReference type="NCBI Taxonomy" id="587533"/>
    <lineage>
        <taxon>Bacteria</taxon>
        <taxon>Bacillati</taxon>
        <taxon>Actinomycetota</taxon>
        <taxon>Actinomycetes</taxon>
        <taxon>Micromonosporales</taxon>
        <taxon>Micromonosporaceae</taxon>
        <taxon>Catenuloplanes</taxon>
    </lineage>
</organism>
<evidence type="ECO:0000313" key="2">
    <source>
        <dbReference type="EMBL" id="MDP9798678.1"/>
    </source>
</evidence>
<proteinExistence type="predicted"/>
<gene>
    <name evidence="2" type="ORF">J2S43_007190</name>
</gene>
<feature type="domain" description="Transposase IS701-like DDE" evidence="1">
    <location>
        <begin position="20"/>
        <end position="109"/>
    </location>
</feature>
<name>A0ABT9N567_9ACTN</name>
<reference evidence="2 3" key="1">
    <citation type="submission" date="2023-07" db="EMBL/GenBank/DDBJ databases">
        <title>Sequencing the genomes of 1000 actinobacteria strains.</title>
        <authorList>
            <person name="Klenk H.-P."/>
        </authorList>
    </citation>
    <scope>NUCLEOTIDE SEQUENCE [LARGE SCALE GENOMIC DNA]</scope>
    <source>
        <strain evidence="2 3">DSM 44710</strain>
    </source>
</reference>
<evidence type="ECO:0000259" key="1">
    <source>
        <dbReference type="Pfam" id="PF13546"/>
    </source>
</evidence>
<accession>A0ABT9N567</accession>
<evidence type="ECO:0000313" key="3">
    <source>
        <dbReference type="Proteomes" id="UP001240984"/>
    </source>
</evidence>
<dbReference type="Pfam" id="PF13546">
    <property type="entry name" value="DDE_5"/>
    <property type="match status" value="1"/>
</dbReference>
<dbReference type="InterPro" id="IPR038721">
    <property type="entry name" value="IS701-like_DDE_dom"/>
</dbReference>
<sequence length="110" mass="12268">MVTVAQVEGWDDAFREFFLEFSHHFGRVETRWQACKYLRGLMASLERRNGWTLAEQAGDETPDSMQALLCSPCFDRDAVRDQVRAALVAAIGDQGGVLVADETGFIKKGV</sequence>
<comment type="caution">
    <text evidence="2">The sequence shown here is derived from an EMBL/GenBank/DDBJ whole genome shotgun (WGS) entry which is preliminary data.</text>
</comment>